<feature type="compositionally biased region" description="Pro residues" evidence="1">
    <location>
        <begin position="230"/>
        <end position="247"/>
    </location>
</feature>
<organism evidence="3 4">
    <name type="scientific">Methylobacterium radiotolerans</name>
    <dbReference type="NCBI Taxonomy" id="31998"/>
    <lineage>
        <taxon>Bacteria</taxon>
        <taxon>Pseudomonadati</taxon>
        <taxon>Pseudomonadota</taxon>
        <taxon>Alphaproteobacteria</taxon>
        <taxon>Hyphomicrobiales</taxon>
        <taxon>Methylobacteriaceae</taxon>
        <taxon>Methylobacterium</taxon>
    </lineage>
</organism>
<feature type="chain" id="PRO_5046514490" evidence="2">
    <location>
        <begin position="32"/>
        <end position="247"/>
    </location>
</feature>
<evidence type="ECO:0000256" key="1">
    <source>
        <dbReference type="SAM" id="MobiDB-lite"/>
    </source>
</evidence>
<comment type="caution">
    <text evidence="3">The sequence shown here is derived from an EMBL/GenBank/DDBJ whole genome shotgun (WGS) entry which is preliminary data.</text>
</comment>
<accession>A0ABV2NRZ5</accession>
<feature type="compositionally biased region" description="Low complexity" evidence="1">
    <location>
        <begin position="166"/>
        <end position="182"/>
    </location>
</feature>
<keyword evidence="2" id="KW-0732">Signal</keyword>
<reference evidence="3 4" key="1">
    <citation type="submission" date="2024-06" db="EMBL/GenBank/DDBJ databases">
        <title>Genomics of switchgrass bacterial isolates.</title>
        <authorList>
            <person name="Shade A."/>
        </authorList>
    </citation>
    <scope>NUCLEOTIDE SEQUENCE [LARGE SCALE GENOMIC DNA]</scope>
    <source>
        <strain evidence="3 4">PvP084</strain>
    </source>
</reference>
<dbReference type="RefSeq" id="WP_059409657.1">
    <property type="nucleotide sequence ID" value="NZ_JAZBNP010000001.1"/>
</dbReference>
<dbReference type="EMBL" id="JBEPNW010000002">
    <property type="protein sequence ID" value="MET3869273.1"/>
    <property type="molecule type" value="Genomic_DNA"/>
</dbReference>
<evidence type="ECO:0000313" key="4">
    <source>
        <dbReference type="Proteomes" id="UP001549119"/>
    </source>
</evidence>
<gene>
    <name evidence="3" type="ORF">ABIC20_006582</name>
</gene>
<feature type="signal peptide" evidence="2">
    <location>
        <begin position="1"/>
        <end position="31"/>
    </location>
</feature>
<dbReference type="Proteomes" id="UP001549119">
    <property type="component" value="Unassembled WGS sequence"/>
</dbReference>
<protein>
    <submittedName>
        <fullName evidence="3">Uncharacterized protein</fullName>
    </submittedName>
</protein>
<proteinExistence type="predicted"/>
<sequence>MARRVATTGAAGAAGMFAGLLGLCLAGPALAGSTSVTARPGQRVRLDGYATHETRPGCPSVPAAAIELVTPPRGGRIEQRREFLVLGQNIDGTPSRDGCQDVERDARTLYYTARPDFSGQDTVSVIVTFVTGEEATYTYRITVPAGEGRRAPAVSQAPAPRDAGLARPAPTARAAPAERAAPAPAPTPQEASTGDFLRDAVRGAVPATRPAPAAPPPKAAEAAAPVSGTPAPPQQLAPPRPPAAPQL</sequence>
<keyword evidence="4" id="KW-1185">Reference proteome</keyword>
<name>A0ABV2NRZ5_9HYPH</name>
<feature type="region of interest" description="Disordered" evidence="1">
    <location>
        <begin position="148"/>
        <end position="247"/>
    </location>
</feature>
<evidence type="ECO:0000256" key="2">
    <source>
        <dbReference type="SAM" id="SignalP"/>
    </source>
</evidence>
<evidence type="ECO:0000313" key="3">
    <source>
        <dbReference type="EMBL" id="MET3869273.1"/>
    </source>
</evidence>